<feature type="region of interest" description="Disordered" evidence="4">
    <location>
        <begin position="463"/>
        <end position="483"/>
    </location>
</feature>
<feature type="region of interest" description="Disordered" evidence="4">
    <location>
        <begin position="1"/>
        <end position="37"/>
    </location>
</feature>
<accession>A0AAV7QLK8</accession>
<evidence type="ECO:0000256" key="2">
    <source>
        <dbReference type="ARBA" id="ARBA00022737"/>
    </source>
</evidence>
<dbReference type="PROSITE" id="PS51450">
    <property type="entry name" value="LRR"/>
    <property type="match status" value="1"/>
</dbReference>
<evidence type="ECO:0000313" key="6">
    <source>
        <dbReference type="Proteomes" id="UP001066276"/>
    </source>
</evidence>
<keyword evidence="6" id="KW-1185">Reference proteome</keyword>
<feature type="compositionally biased region" description="Polar residues" evidence="4">
    <location>
        <begin position="1"/>
        <end position="10"/>
    </location>
</feature>
<comment type="caution">
    <text evidence="5">The sequence shown here is derived from an EMBL/GenBank/DDBJ whole genome shotgun (WGS) entry which is preliminary data.</text>
</comment>
<sequence>MDKSCSNETHGTGDFAKKGEMLKRDKKHKSPESFSPVDVSRAIEEAISTSASTLDLSRKKIHHLKEEILQVPNIKHLHLQGNSLSRVPDDFFQQFTNLVWLDLRYNRLTSLPSGIGAHRNLKSLLLEGNPIKALPVELGNLTTLKALNLRHCPLEFPPIEIVQKGLQNILLFLQNARVGKCNQVEPSLPDMPPVEKLKLGELMRSSLDLSDEWPNEQEMKLFQSLKHRIMQSEKDECIQGLPYSIPGGQAEDSSSKIKDTKRISALSARKKSNLTDPSMYDVKIQNRRAEERKKTALTELKEKQAFLEQRKRDQEILNEWRKEAKIMQEKKEMKEKTSRFPPAIGDQVPISAPYATDHDRSHTKDSLENKKVHGSKQQERIRRVSLKSLKEFEQERTSRDIELDHRIKQHIQTMQEKRKQPALNEMRQAKEDLKTAERLQNELLQLKEEAPLEYRFTAFTGEISPTTTPRGQPQNIFSTTQFF</sequence>
<evidence type="ECO:0000256" key="3">
    <source>
        <dbReference type="SAM" id="Coils"/>
    </source>
</evidence>
<evidence type="ECO:0008006" key="7">
    <source>
        <dbReference type="Google" id="ProtNLM"/>
    </source>
</evidence>
<dbReference type="SMART" id="SM00369">
    <property type="entry name" value="LRR_TYP"/>
    <property type="match status" value="3"/>
</dbReference>
<dbReference type="EMBL" id="JANPWB010000010">
    <property type="protein sequence ID" value="KAJ1141411.1"/>
    <property type="molecule type" value="Genomic_DNA"/>
</dbReference>
<dbReference type="InterPro" id="IPR003591">
    <property type="entry name" value="Leu-rich_rpt_typical-subtyp"/>
</dbReference>
<dbReference type="Gene3D" id="3.80.10.10">
    <property type="entry name" value="Ribonuclease Inhibitor"/>
    <property type="match status" value="1"/>
</dbReference>
<evidence type="ECO:0000256" key="4">
    <source>
        <dbReference type="SAM" id="MobiDB-lite"/>
    </source>
</evidence>
<evidence type="ECO:0000313" key="5">
    <source>
        <dbReference type="EMBL" id="KAJ1141411.1"/>
    </source>
</evidence>
<protein>
    <recommendedName>
        <fullName evidence="7">Leucine-rich repeat-containing protein 27</fullName>
    </recommendedName>
</protein>
<reference evidence="5" key="1">
    <citation type="journal article" date="2022" name="bioRxiv">
        <title>Sequencing and chromosome-scale assembly of the giantPleurodeles waltlgenome.</title>
        <authorList>
            <person name="Brown T."/>
            <person name="Elewa A."/>
            <person name="Iarovenko S."/>
            <person name="Subramanian E."/>
            <person name="Araus A.J."/>
            <person name="Petzold A."/>
            <person name="Susuki M."/>
            <person name="Suzuki K.-i.T."/>
            <person name="Hayashi T."/>
            <person name="Toyoda A."/>
            <person name="Oliveira C."/>
            <person name="Osipova E."/>
            <person name="Leigh N.D."/>
            <person name="Simon A."/>
            <person name="Yun M.H."/>
        </authorList>
    </citation>
    <scope>NUCLEOTIDE SEQUENCE</scope>
    <source>
        <strain evidence="5">20211129_DDA</strain>
        <tissue evidence="5">Liver</tissue>
    </source>
</reference>
<gene>
    <name evidence="5" type="ORF">NDU88_007744</name>
</gene>
<dbReference type="GO" id="GO:0005737">
    <property type="term" value="C:cytoplasm"/>
    <property type="evidence" value="ECO:0007669"/>
    <property type="project" value="TreeGrafter"/>
</dbReference>
<dbReference type="Proteomes" id="UP001066276">
    <property type="component" value="Chromosome 6"/>
</dbReference>
<dbReference type="PANTHER" id="PTHR48051:SF35">
    <property type="entry name" value="LEUCINE-RICH REPEAT-CONTAINING PROTEIN 27"/>
    <property type="match status" value="1"/>
</dbReference>
<dbReference type="SUPFAM" id="SSF52058">
    <property type="entry name" value="L domain-like"/>
    <property type="match status" value="1"/>
</dbReference>
<feature type="coiled-coil region" evidence="3">
    <location>
        <begin position="419"/>
        <end position="449"/>
    </location>
</feature>
<dbReference type="Pfam" id="PF13855">
    <property type="entry name" value="LRR_8"/>
    <property type="match status" value="1"/>
</dbReference>
<dbReference type="InterPro" id="IPR050216">
    <property type="entry name" value="LRR_domain-containing"/>
</dbReference>
<keyword evidence="1" id="KW-0433">Leucine-rich repeat</keyword>
<dbReference type="AlphaFoldDB" id="A0AAV7QLK8"/>
<feature type="compositionally biased region" description="Basic and acidic residues" evidence="4">
    <location>
        <begin position="356"/>
        <end position="379"/>
    </location>
</feature>
<evidence type="ECO:0000256" key="1">
    <source>
        <dbReference type="ARBA" id="ARBA00022614"/>
    </source>
</evidence>
<keyword evidence="2" id="KW-0677">Repeat</keyword>
<feature type="region of interest" description="Disordered" evidence="4">
    <location>
        <begin position="333"/>
        <end position="379"/>
    </location>
</feature>
<name>A0AAV7QLK8_PLEWA</name>
<dbReference type="InterPro" id="IPR032675">
    <property type="entry name" value="LRR_dom_sf"/>
</dbReference>
<proteinExistence type="predicted"/>
<keyword evidence="3" id="KW-0175">Coiled coil</keyword>
<dbReference type="PANTHER" id="PTHR48051">
    <property type="match status" value="1"/>
</dbReference>
<organism evidence="5 6">
    <name type="scientific">Pleurodeles waltl</name>
    <name type="common">Iberian ribbed newt</name>
    <dbReference type="NCBI Taxonomy" id="8319"/>
    <lineage>
        <taxon>Eukaryota</taxon>
        <taxon>Metazoa</taxon>
        <taxon>Chordata</taxon>
        <taxon>Craniata</taxon>
        <taxon>Vertebrata</taxon>
        <taxon>Euteleostomi</taxon>
        <taxon>Amphibia</taxon>
        <taxon>Batrachia</taxon>
        <taxon>Caudata</taxon>
        <taxon>Salamandroidea</taxon>
        <taxon>Salamandridae</taxon>
        <taxon>Pleurodelinae</taxon>
        <taxon>Pleurodeles</taxon>
    </lineage>
</organism>
<dbReference type="InterPro" id="IPR001611">
    <property type="entry name" value="Leu-rich_rpt"/>
</dbReference>